<evidence type="ECO:0000313" key="2">
    <source>
        <dbReference type="Proteomes" id="UP000244937"/>
    </source>
</evidence>
<protein>
    <submittedName>
        <fullName evidence="1">Uncharacterized protein</fullName>
    </submittedName>
</protein>
<dbReference type="EMBL" id="CP029187">
    <property type="protein sequence ID" value="AWI26303.1"/>
    <property type="molecule type" value="Genomic_DNA"/>
</dbReference>
<evidence type="ECO:0000313" key="1">
    <source>
        <dbReference type="EMBL" id="AWI26303.1"/>
    </source>
</evidence>
<dbReference type="AlphaFoldDB" id="A0A2S1SIR1"/>
<sequence>MVSSADSSLITTELGSLKKYNRTIDEIISADLKITEAKVPSKKTVAKKKSKRAQIKFKKQLTN</sequence>
<organism evidence="1 2">
    <name type="scientific">Flavobacterium pallidum</name>
    <dbReference type="NCBI Taxonomy" id="2172098"/>
    <lineage>
        <taxon>Bacteria</taxon>
        <taxon>Pseudomonadati</taxon>
        <taxon>Bacteroidota</taxon>
        <taxon>Flavobacteriia</taxon>
        <taxon>Flavobacteriales</taxon>
        <taxon>Flavobacteriaceae</taxon>
        <taxon>Flavobacterium</taxon>
    </lineage>
</organism>
<gene>
    <name evidence="1" type="ORF">HYN49_10530</name>
</gene>
<reference evidence="1 2" key="1">
    <citation type="submission" date="2018-05" db="EMBL/GenBank/DDBJ databases">
        <title>Genome sequencing of Flavobacterium sp. HYN0049.</title>
        <authorList>
            <person name="Yi H."/>
            <person name="Baek C."/>
        </authorList>
    </citation>
    <scope>NUCLEOTIDE SEQUENCE [LARGE SCALE GENOMIC DNA]</scope>
    <source>
        <strain evidence="1 2">HYN0049</strain>
    </source>
</reference>
<dbReference type="Proteomes" id="UP000244937">
    <property type="component" value="Chromosome"/>
</dbReference>
<dbReference type="KEGG" id="fpal:HYN49_10530"/>
<proteinExistence type="predicted"/>
<name>A0A2S1SIR1_9FLAO</name>
<keyword evidence="2" id="KW-1185">Reference proteome</keyword>
<accession>A0A2S1SIR1</accession>